<dbReference type="Pfam" id="PF04389">
    <property type="entry name" value="Peptidase_M28"/>
    <property type="match status" value="1"/>
</dbReference>
<evidence type="ECO:0000313" key="3">
    <source>
        <dbReference type="EMBL" id="QTH73297.1"/>
    </source>
</evidence>
<feature type="signal peptide" evidence="1">
    <location>
        <begin position="1"/>
        <end position="22"/>
    </location>
</feature>
<evidence type="ECO:0000256" key="1">
    <source>
        <dbReference type="SAM" id="SignalP"/>
    </source>
</evidence>
<dbReference type="KEGG" id="pxi:J5O05_21235"/>
<sequence length="346" mass="38176">MRSLQPLTIGLLFSLTSLNVYAQKNVGWEAMVDLASQFSNRVGGTEEEAKAAQWLVEQYQQLGYQAQVDEFQFQLGEKTLTTRNLEVEIKGKSEDVLIIGAHYDSVPSREGSSGFTDNASGAATLIGIAHNLVGKTPHYTIRLVSFGAEEMGLHGSIHYVSAKQASLGKVVGMINLDTVIGGDNLYIHSAHTVPYACDRYNGSEFNSSKSLRDTLLVDAANIKTIQYDLHPKTADYPEGETGEWSDHAPFACNGIPTAYIEATNFTLYGKDGYDGYSQTAEAKFWTCYDKATLGACDRNEEKKWGQIWHTPYDSHAQMVGDLKEKIALQFDANVELLSNYVIKKSL</sequence>
<geneLocation type="plasmid" evidence="3 4">
    <name>unnamed5</name>
</geneLocation>
<keyword evidence="4" id="KW-1185">Reference proteome</keyword>
<dbReference type="SUPFAM" id="SSF53187">
    <property type="entry name" value="Zn-dependent exopeptidases"/>
    <property type="match status" value="1"/>
</dbReference>
<proteinExistence type="predicted"/>
<dbReference type="Gene3D" id="3.40.630.10">
    <property type="entry name" value="Zn peptidases"/>
    <property type="match status" value="1"/>
</dbReference>
<dbReference type="EMBL" id="CP072135">
    <property type="protein sequence ID" value="QTH73297.1"/>
    <property type="molecule type" value="Genomic_DNA"/>
</dbReference>
<dbReference type="GO" id="GO:0008235">
    <property type="term" value="F:metalloexopeptidase activity"/>
    <property type="evidence" value="ECO:0007669"/>
    <property type="project" value="InterPro"/>
</dbReference>
<dbReference type="GO" id="GO:0006508">
    <property type="term" value="P:proteolysis"/>
    <property type="evidence" value="ECO:0007669"/>
    <property type="project" value="InterPro"/>
</dbReference>
<dbReference type="PANTHER" id="PTHR12147:SF26">
    <property type="entry name" value="PEPTIDASE M28 DOMAIN-CONTAINING PROTEIN"/>
    <property type="match status" value="1"/>
</dbReference>
<dbReference type="Proteomes" id="UP000664904">
    <property type="component" value="Plasmid unnamed5"/>
</dbReference>
<dbReference type="AlphaFoldDB" id="A0A975DL88"/>
<feature type="chain" id="PRO_5037974630" evidence="1">
    <location>
        <begin position="23"/>
        <end position="346"/>
    </location>
</feature>
<dbReference type="InterPro" id="IPR007484">
    <property type="entry name" value="Peptidase_M28"/>
</dbReference>
<accession>A0A975DL88</accession>
<dbReference type="RefSeq" id="WP_208844916.1">
    <property type="nucleotide sequence ID" value="NZ_CP072135.1"/>
</dbReference>
<dbReference type="InterPro" id="IPR045175">
    <property type="entry name" value="M28_fam"/>
</dbReference>
<feature type="domain" description="Peptidase M28" evidence="2">
    <location>
        <begin position="84"/>
        <end position="319"/>
    </location>
</feature>
<keyword evidence="3" id="KW-0614">Plasmid</keyword>
<keyword evidence="1" id="KW-0732">Signal</keyword>
<dbReference type="PANTHER" id="PTHR12147">
    <property type="entry name" value="METALLOPEPTIDASE M28 FAMILY MEMBER"/>
    <property type="match status" value="1"/>
</dbReference>
<organism evidence="3 4">
    <name type="scientific">Pseudoalteromonas xiamenensis</name>
    <dbReference type="NCBI Taxonomy" id="882626"/>
    <lineage>
        <taxon>Bacteria</taxon>
        <taxon>Pseudomonadati</taxon>
        <taxon>Pseudomonadota</taxon>
        <taxon>Gammaproteobacteria</taxon>
        <taxon>Alteromonadales</taxon>
        <taxon>Pseudoalteromonadaceae</taxon>
        <taxon>Pseudoalteromonas</taxon>
    </lineage>
</organism>
<name>A0A975DL88_9GAMM</name>
<evidence type="ECO:0000313" key="4">
    <source>
        <dbReference type="Proteomes" id="UP000664904"/>
    </source>
</evidence>
<protein>
    <submittedName>
        <fullName evidence="3">M28 family peptidase</fullName>
    </submittedName>
</protein>
<gene>
    <name evidence="3" type="ORF">J5O05_21235</name>
</gene>
<reference evidence="3" key="1">
    <citation type="submission" date="2021-03" db="EMBL/GenBank/DDBJ databases">
        <title>Complete Genome of Pseudoalteromonas xiamenensis STKMTI.2, a new potential marine bacterium producing anti-Vibrio compounds.</title>
        <authorList>
            <person name="Handayani D.P."/>
            <person name="Isnansetyo A."/>
            <person name="Istiqomah I."/>
            <person name="Jumina J."/>
        </authorList>
    </citation>
    <scope>NUCLEOTIDE SEQUENCE</scope>
    <source>
        <strain evidence="3">STKMTI.2</strain>
        <plasmid evidence="3">unnamed5</plasmid>
    </source>
</reference>
<evidence type="ECO:0000259" key="2">
    <source>
        <dbReference type="Pfam" id="PF04389"/>
    </source>
</evidence>